<organism evidence="2 3">
    <name type="scientific">Aureimonas jatrophae</name>
    <dbReference type="NCBI Taxonomy" id="1166073"/>
    <lineage>
        <taxon>Bacteria</taxon>
        <taxon>Pseudomonadati</taxon>
        <taxon>Pseudomonadota</taxon>
        <taxon>Alphaproteobacteria</taxon>
        <taxon>Hyphomicrobiales</taxon>
        <taxon>Aurantimonadaceae</taxon>
        <taxon>Aureimonas</taxon>
    </lineage>
</organism>
<accession>A0A1H0M4J0</accession>
<dbReference type="EMBL" id="FNIT01000012">
    <property type="protein sequence ID" value="SDO75297.1"/>
    <property type="molecule type" value="Genomic_DNA"/>
</dbReference>
<evidence type="ECO:0000313" key="3">
    <source>
        <dbReference type="Proteomes" id="UP000198793"/>
    </source>
</evidence>
<proteinExistence type="predicted"/>
<feature type="region of interest" description="Disordered" evidence="1">
    <location>
        <begin position="35"/>
        <end position="60"/>
    </location>
</feature>
<dbReference type="AlphaFoldDB" id="A0A1H0M4J0"/>
<protein>
    <submittedName>
        <fullName evidence="2">Uncharacterized protein</fullName>
    </submittedName>
</protein>
<dbReference type="STRING" id="1166073.SAMN05192530_11264"/>
<gene>
    <name evidence="2" type="ORF">SAMN05192530_11264</name>
</gene>
<reference evidence="2 3" key="1">
    <citation type="submission" date="2016-10" db="EMBL/GenBank/DDBJ databases">
        <authorList>
            <person name="de Groot N.N."/>
        </authorList>
    </citation>
    <scope>NUCLEOTIDE SEQUENCE [LARGE SCALE GENOMIC DNA]</scope>
    <source>
        <strain evidence="3">L7-484,KACC 16230,DSM 25025</strain>
    </source>
</reference>
<name>A0A1H0M4J0_9HYPH</name>
<evidence type="ECO:0000313" key="2">
    <source>
        <dbReference type="EMBL" id="SDO75297.1"/>
    </source>
</evidence>
<evidence type="ECO:0000256" key="1">
    <source>
        <dbReference type="SAM" id="MobiDB-lite"/>
    </source>
</evidence>
<keyword evidence="3" id="KW-1185">Reference proteome</keyword>
<dbReference type="OrthoDB" id="7361456at2"/>
<dbReference type="RefSeq" id="WP_090676561.1">
    <property type="nucleotide sequence ID" value="NZ_FNIT01000012.1"/>
</dbReference>
<sequence>MSALARLLFLVTIALGPTTLRAEEPLRLITQREADLPTNDGLGPSRNLTRGPGVEAVSPPEMDLDGPFRFAVRFRPRNGVPIDPATVRVTYLRQPSIDLTPRVKGFTGPEGIEAPLVTVPAGRHVIEIEVKDRQGRAGRGRITLNAGKVQ</sequence>
<dbReference type="Proteomes" id="UP000198793">
    <property type="component" value="Unassembled WGS sequence"/>
</dbReference>